<keyword evidence="2" id="KW-0863">Zinc-finger</keyword>
<dbReference type="InterPro" id="IPR036236">
    <property type="entry name" value="Znf_C2H2_sf"/>
</dbReference>
<feature type="region of interest" description="Disordered" evidence="4">
    <location>
        <begin position="83"/>
        <end position="106"/>
    </location>
</feature>
<dbReference type="InterPro" id="IPR051591">
    <property type="entry name" value="UPF0224_FAM112_RNA_Proc"/>
</dbReference>
<feature type="compositionally biased region" description="Basic residues" evidence="4">
    <location>
        <begin position="166"/>
        <end position="177"/>
    </location>
</feature>
<dbReference type="Pfam" id="PF05253">
    <property type="entry name" value="zf-U11-48K"/>
    <property type="match status" value="2"/>
</dbReference>
<dbReference type="AlphaFoldDB" id="A0A6J2UFB6"/>
<dbReference type="SUPFAM" id="SSF57667">
    <property type="entry name" value="beta-beta-alpha zinc fingers"/>
    <property type="match status" value="1"/>
</dbReference>
<dbReference type="InterPro" id="IPR022776">
    <property type="entry name" value="TRM13/UPF0224_CHHC_Znf_dom"/>
</dbReference>
<evidence type="ECO:0000259" key="5">
    <source>
        <dbReference type="PROSITE" id="PS51800"/>
    </source>
</evidence>
<reference evidence="7" key="1">
    <citation type="submission" date="2025-08" db="UniProtKB">
        <authorList>
            <consortium name="RefSeq"/>
        </authorList>
    </citation>
    <scope>IDENTIFICATION</scope>
    <source>
        <strain evidence="7">11010-0011.00</strain>
        <tissue evidence="7">Whole body</tissue>
    </source>
</reference>
<keyword evidence="6" id="KW-1185">Reference proteome</keyword>
<dbReference type="PROSITE" id="PS51800">
    <property type="entry name" value="ZF_CHHC_U11_48K"/>
    <property type="match status" value="2"/>
</dbReference>
<evidence type="ECO:0000256" key="4">
    <source>
        <dbReference type="SAM" id="MobiDB-lite"/>
    </source>
</evidence>
<proteinExistence type="predicted"/>
<feature type="domain" description="CHHC U11-48K-type" evidence="5">
    <location>
        <begin position="43"/>
        <end position="70"/>
    </location>
</feature>
<evidence type="ECO:0000256" key="1">
    <source>
        <dbReference type="ARBA" id="ARBA00022723"/>
    </source>
</evidence>
<feature type="compositionally biased region" description="Basic and acidic residues" evidence="4">
    <location>
        <begin position="83"/>
        <end position="94"/>
    </location>
</feature>
<evidence type="ECO:0000313" key="7">
    <source>
        <dbReference type="RefSeq" id="XP_030387156.1"/>
    </source>
</evidence>
<keyword evidence="3" id="KW-0862">Zinc</keyword>
<accession>A0A6J2UFB6</accession>
<sequence length="177" mass="20818">MNFMESSSEMVTCPYNSAHRMLRKKLQQHIIKCRELYKNEIPLLNCPFNNSHLIPEPEFYQHTKSCEDRKIVAHFQFSESAPIKEDAKHEKISADEDWDEDNTPAYNPQVYAASANIVREPKGIFPAQRKDFIKEERKRLGDLSDEEKMPEPPPPPKISIRETTKTRHQPYQRRANH</sequence>
<dbReference type="PANTHER" id="PTHR21402:SF14">
    <property type="entry name" value="GAMETOCYTE-SPECIFIC FACTOR 1 HOMOLOG"/>
    <property type="match status" value="1"/>
</dbReference>
<name>A0A6J2UFB6_DROLE</name>
<dbReference type="OrthoDB" id="10069248at2759"/>
<dbReference type="GeneID" id="115633812"/>
<evidence type="ECO:0000256" key="3">
    <source>
        <dbReference type="ARBA" id="ARBA00022833"/>
    </source>
</evidence>
<gene>
    <name evidence="7" type="primary">LOC115633812</name>
</gene>
<feature type="region of interest" description="Disordered" evidence="4">
    <location>
        <begin position="125"/>
        <end position="177"/>
    </location>
</feature>
<feature type="compositionally biased region" description="Basic and acidic residues" evidence="4">
    <location>
        <begin position="128"/>
        <end position="150"/>
    </location>
</feature>
<keyword evidence="1" id="KW-0479">Metal-binding</keyword>
<protein>
    <submittedName>
        <fullName evidence="7">Gametocyte-specific factor 1 homolog</fullName>
    </submittedName>
</protein>
<dbReference type="RefSeq" id="XP_030387156.1">
    <property type="nucleotide sequence ID" value="XM_030531296.1"/>
</dbReference>
<dbReference type="PANTHER" id="PTHR21402">
    <property type="entry name" value="GAMETOCYTE SPECIFIC FACTOR 1-RELATED"/>
    <property type="match status" value="1"/>
</dbReference>
<dbReference type="Proteomes" id="UP000504634">
    <property type="component" value="Unplaced"/>
</dbReference>
<evidence type="ECO:0000256" key="2">
    <source>
        <dbReference type="ARBA" id="ARBA00022771"/>
    </source>
</evidence>
<dbReference type="GO" id="GO:0008270">
    <property type="term" value="F:zinc ion binding"/>
    <property type="evidence" value="ECO:0007669"/>
    <property type="project" value="UniProtKB-KW"/>
</dbReference>
<feature type="domain" description="CHHC U11-48K-type" evidence="5">
    <location>
        <begin position="10"/>
        <end position="37"/>
    </location>
</feature>
<evidence type="ECO:0000313" key="6">
    <source>
        <dbReference type="Proteomes" id="UP000504634"/>
    </source>
</evidence>
<organism evidence="6 7">
    <name type="scientific">Drosophila lebanonensis</name>
    <name type="common">Fruit fly</name>
    <name type="synonym">Scaptodrosophila lebanonensis</name>
    <dbReference type="NCBI Taxonomy" id="7225"/>
    <lineage>
        <taxon>Eukaryota</taxon>
        <taxon>Metazoa</taxon>
        <taxon>Ecdysozoa</taxon>
        <taxon>Arthropoda</taxon>
        <taxon>Hexapoda</taxon>
        <taxon>Insecta</taxon>
        <taxon>Pterygota</taxon>
        <taxon>Neoptera</taxon>
        <taxon>Endopterygota</taxon>
        <taxon>Diptera</taxon>
        <taxon>Brachycera</taxon>
        <taxon>Muscomorpha</taxon>
        <taxon>Ephydroidea</taxon>
        <taxon>Drosophilidae</taxon>
        <taxon>Scaptodrosophila</taxon>
    </lineage>
</organism>